<protein>
    <submittedName>
        <fullName evidence="2">Uncharacterized protein</fullName>
    </submittedName>
</protein>
<evidence type="ECO:0000256" key="1">
    <source>
        <dbReference type="SAM" id="MobiDB-lite"/>
    </source>
</evidence>
<dbReference type="RefSeq" id="WP_220164593.1">
    <property type="nucleotide sequence ID" value="NZ_JAIBOA010000004.1"/>
</dbReference>
<comment type="caution">
    <text evidence="2">The sequence shown here is derived from an EMBL/GenBank/DDBJ whole genome shotgun (WGS) entry which is preliminary data.</text>
</comment>
<keyword evidence="3" id="KW-1185">Reference proteome</keyword>
<proteinExistence type="predicted"/>
<dbReference type="EMBL" id="JAIBOA010000004">
    <property type="protein sequence ID" value="MBW8482195.1"/>
    <property type="molecule type" value="Genomic_DNA"/>
</dbReference>
<evidence type="ECO:0000313" key="2">
    <source>
        <dbReference type="EMBL" id="MBW8482195.1"/>
    </source>
</evidence>
<gene>
    <name evidence="2" type="ORF">K1Y72_07440</name>
</gene>
<dbReference type="Proteomes" id="UP000774570">
    <property type="component" value="Unassembled WGS sequence"/>
</dbReference>
<organism evidence="2 3">
    <name type="scientific">Actinomadura parmotrematis</name>
    <dbReference type="NCBI Taxonomy" id="2864039"/>
    <lineage>
        <taxon>Bacteria</taxon>
        <taxon>Bacillati</taxon>
        <taxon>Actinomycetota</taxon>
        <taxon>Actinomycetes</taxon>
        <taxon>Streptosporangiales</taxon>
        <taxon>Thermomonosporaceae</taxon>
        <taxon>Actinomadura</taxon>
    </lineage>
</organism>
<sequence>MIRSEAAAWSLAGGAFSVFAVAVVAKGAPWPFAFAVLGLAVAGWALHGGPAAGGALGAIAWAVGTGFDVAGNGTLAPEGAADAGRAAALVAAGLAAGAAGRWLARTGDEPGGASPLVPEDRPVPGTLPVPVMRTPARTPVRTGAPTKETHHA</sequence>
<reference evidence="2 3" key="1">
    <citation type="submission" date="2021-07" db="EMBL/GenBank/DDBJ databases">
        <title>Actinomadura sp. PM05-2 isolated from lichen.</title>
        <authorList>
            <person name="Somphong A."/>
            <person name="Phongsopitanun W."/>
            <person name="Tanasupawat S."/>
            <person name="Peongsungnone V."/>
        </authorList>
    </citation>
    <scope>NUCLEOTIDE SEQUENCE [LARGE SCALE GENOMIC DNA]</scope>
    <source>
        <strain evidence="2 3">PM05-2</strain>
    </source>
</reference>
<feature type="region of interest" description="Disordered" evidence="1">
    <location>
        <begin position="105"/>
        <end position="152"/>
    </location>
</feature>
<accession>A0ABS7FP72</accession>
<name>A0ABS7FP72_9ACTN</name>
<evidence type="ECO:0000313" key="3">
    <source>
        <dbReference type="Proteomes" id="UP000774570"/>
    </source>
</evidence>